<gene>
    <name evidence="2" type="ORF">DZF98_12305</name>
</gene>
<organism evidence="2 3">
    <name type="scientific">Clavibacter californiensis</name>
    <dbReference type="NCBI Taxonomy" id="1401995"/>
    <lineage>
        <taxon>Bacteria</taxon>
        <taxon>Bacillati</taxon>
        <taxon>Actinomycetota</taxon>
        <taxon>Actinomycetes</taxon>
        <taxon>Micrococcales</taxon>
        <taxon>Microbacteriaceae</taxon>
        <taxon>Clavibacter</taxon>
    </lineage>
</organism>
<protein>
    <submittedName>
        <fullName evidence="2">Uncharacterized protein</fullName>
    </submittedName>
</protein>
<dbReference type="Proteomes" id="UP000265355">
    <property type="component" value="Unassembled WGS sequence"/>
</dbReference>
<accession>A0ABX9N367</accession>
<dbReference type="RefSeq" id="WP_119373547.1">
    <property type="nucleotide sequence ID" value="NZ_CP040792.1"/>
</dbReference>
<sequence>MTRDDGGGGRTIVNPGPWDNPPRKWVAGDEDGAVNLGLLVGSLGARESLIRLHRGEPLDDHDLALFGVLDFQAFLMTYEPVVALLPAPRRPQLHPAVLELLPELAEGPPSPGAPRDTVGPCA</sequence>
<feature type="region of interest" description="Disordered" evidence="1">
    <location>
        <begin position="1"/>
        <end position="23"/>
    </location>
</feature>
<evidence type="ECO:0000313" key="2">
    <source>
        <dbReference type="EMBL" id="RII90227.1"/>
    </source>
</evidence>
<keyword evidence="3" id="KW-1185">Reference proteome</keyword>
<evidence type="ECO:0000313" key="3">
    <source>
        <dbReference type="Proteomes" id="UP000265355"/>
    </source>
</evidence>
<comment type="caution">
    <text evidence="2">The sequence shown here is derived from an EMBL/GenBank/DDBJ whole genome shotgun (WGS) entry which is preliminary data.</text>
</comment>
<proteinExistence type="predicted"/>
<name>A0ABX9N367_9MICO</name>
<dbReference type="EMBL" id="QWEE01000257">
    <property type="protein sequence ID" value="RII90227.1"/>
    <property type="molecule type" value="Genomic_DNA"/>
</dbReference>
<reference evidence="2 3" key="1">
    <citation type="submission" date="2018-08" db="EMBL/GenBank/DDBJ databases">
        <title>Genome Sequence of Clavibacter michiganensis Subspecies type strains, and the Atypical Peach-Colored Strains Isolated from Tomato.</title>
        <authorList>
            <person name="Osdaghi E."/>
            <person name="Portier P."/>
            <person name="Briand M."/>
            <person name="Jacques M.-A."/>
        </authorList>
    </citation>
    <scope>NUCLEOTIDE SEQUENCE [LARGE SCALE GENOMIC DNA]</scope>
    <source>
        <strain evidence="2 3">CFBP 8216</strain>
    </source>
</reference>
<evidence type="ECO:0000256" key="1">
    <source>
        <dbReference type="SAM" id="MobiDB-lite"/>
    </source>
</evidence>